<evidence type="ECO:0000313" key="3">
    <source>
        <dbReference type="Proteomes" id="UP001257060"/>
    </source>
</evidence>
<feature type="transmembrane region" description="Helical" evidence="1">
    <location>
        <begin position="20"/>
        <end position="53"/>
    </location>
</feature>
<gene>
    <name evidence="2" type="ORF">NDI76_05740</name>
</gene>
<dbReference type="RefSeq" id="WP_310923050.1">
    <property type="nucleotide sequence ID" value="NZ_JAMQOP010000001.1"/>
</dbReference>
<name>A0ABU2GBS0_9EURY</name>
<proteinExistence type="predicted"/>
<dbReference type="Proteomes" id="UP001257060">
    <property type="component" value="Unassembled WGS sequence"/>
</dbReference>
<reference evidence="2 3" key="1">
    <citation type="submission" date="2022-06" db="EMBL/GenBank/DDBJ databases">
        <title>Halogeometricum sp. a new haloarchaeum isolate from saline soil.</title>
        <authorList>
            <person name="Strakova D."/>
            <person name="Galisteo C."/>
            <person name="Sanchez-Porro C."/>
            <person name="Ventosa A."/>
        </authorList>
    </citation>
    <scope>NUCLEOTIDE SEQUENCE [LARGE SCALE GENOMIC DNA]</scope>
    <source>
        <strain evidence="2 3">S1BR25-6</strain>
    </source>
</reference>
<evidence type="ECO:0000256" key="1">
    <source>
        <dbReference type="SAM" id="Phobius"/>
    </source>
</evidence>
<keyword evidence="1" id="KW-0812">Transmembrane</keyword>
<dbReference type="EMBL" id="JAMQOP010000001">
    <property type="protein sequence ID" value="MDS0298237.1"/>
    <property type="molecule type" value="Genomic_DNA"/>
</dbReference>
<evidence type="ECO:0000313" key="2">
    <source>
        <dbReference type="EMBL" id="MDS0298237.1"/>
    </source>
</evidence>
<organism evidence="2 3">
    <name type="scientific">Halogeometricum salsisoli</name>
    <dbReference type="NCBI Taxonomy" id="2950536"/>
    <lineage>
        <taxon>Archaea</taxon>
        <taxon>Methanobacteriati</taxon>
        <taxon>Methanobacteriota</taxon>
        <taxon>Stenosarchaea group</taxon>
        <taxon>Halobacteria</taxon>
        <taxon>Halobacteriales</taxon>
        <taxon>Haloferacaceae</taxon>
        <taxon>Halogeometricum</taxon>
    </lineage>
</organism>
<protein>
    <submittedName>
        <fullName evidence="2">Uncharacterized protein</fullName>
    </submittedName>
</protein>
<sequence length="116" mass="12554">MEVGTDVQEETKGTDPDMVIAIGITFSIVGIGGAAMGGFSAVAILFGLLSLGIGSYTCHYGKSNYKELKDSYEVTEHLVYHILMRTTATSPFSMPIYIETKENIGPDLSRLVQETN</sequence>
<comment type="caution">
    <text evidence="2">The sequence shown here is derived from an EMBL/GenBank/DDBJ whole genome shotgun (WGS) entry which is preliminary data.</text>
</comment>
<keyword evidence="1" id="KW-1133">Transmembrane helix</keyword>
<keyword evidence="3" id="KW-1185">Reference proteome</keyword>
<keyword evidence="1" id="KW-0472">Membrane</keyword>
<accession>A0ABU2GBS0</accession>